<evidence type="ECO:0000313" key="1">
    <source>
        <dbReference type="EMBL" id="ABC57106.1"/>
    </source>
</evidence>
<dbReference type="Proteomes" id="UP000001931">
    <property type="component" value="Chromosome"/>
</dbReference>
<accession>Q2NGE7</accession>
<dbReference type="STRING" id="339860.Msp_0708"/>
<dbReference type="EMBL" id="CP000102">
    <property type="protein sequence ID" value="ABC57106.1"/>
    <property type="molecule type" value="Genomic_DNA"/>
</dbReference>
<protein>
    <submittedName>
        <fullName evidence="1">Hypothetical membrane-spanning protein</fullName>
    </submittedName>
</protein>
<dbReference type="AlphaFoldDB" id="Q2NGE7"/>
<evidence type="ECO:0000313" key="2">
    <source>
        <dbReference type="Proteomes" id="UP000001931"/>
    </source>
</evidence>
<sequence>MYFIIHFISTIIVYTTKNYNNIKHTEGENNMMNINAFQTFNNTISHFFTNLGSYSLIKEIDSDSYSQLNYQINDISLRIKNNKLPTEHLYELYDELMEVKTANDNVNYIIEENNTLTNLTFGLELQKLSVQLLDLIVSYYMEDKISQTEYETKLPYIHDKLIEHEQYFNHHILKDDFEHEKHVKNLLTDIDESSLVSMGESDFLGELEKW</sequence>
<proteinExistence type="predicted"/>
<dbReference type="HOGENOM" id="CLU_1307846_0_0_2"/>
<dbReference type="KEGG" id="mst:Msp_0708"/>
<organism evidence="1 2">
    <name type="scientific">Methanosphaera stadtmanae (strain ATCC 43021 / DSM 3091 / JCM 11832 / MCB-3)</name>
    <dbReference type="NCBI Taxonomy" id="339860"/>
    <lineage>
        <taxon>Archaea</taxon>
        <taxon>Methanobacteriati</taxon>
        <taxon>Methanobacteriota</taxon>
        <taxon>Methanomada group</taxon>
        <taxon>Methanobacteria</taxon>
        <taxon>Methanobacteriales</taxon>
        <taxon>Methanobacteriaceae</taxon>
        <taxon>Methanosphaera</taxon>
    </lineage>
</organism>
<gene>
    <name evidence="1" type="ordered locus">Msp_0708</name>
</gene>
<reference evidence="1 2" key="1">
    <citation type="journal article" date="2006" name="J. Bacteriol.">
        <title>The genome sequence of Methanosphaera stadtmanae reveals why this human intestinal archaeon is restricted to methanol and H2 for methane formation and ATP synthesis.</title>
        <authorList>
            <person name="Fricke W.F."/>
            <person name="Seedorf H."/>
            <person name="Henne A."/>
            <person name="Kruer M."/>
            <person name="Liesegang H."/>
            <person name="Hedderich R."/>
            <person name="Gottschalk G."/>
            <person name="Thauer R.K."/>
        </authorList>
    </citation>
    <scope>NUCLEOTIDE SEQUENCE [LARGE SCALE GENOMIC DNA]</scope>
    <source>
        <strain evidence="2">ATCC 43021 / DSM 3091 / JCM 11832 / MCB-3</strain>
    </source>
</reference>
<keyword evidence="2" id="KW-1185">Reference proteome</keyword>
<name>Q2NGE7_METST</name>